<reference evidence="2 3" key="1">
    <citation type="submission" date="2023-10" db="EMBL/GenBank/DDBJ databases">
        <title>Sorlinia euscelidii gen. nov., sp. nov., an acetic acid bacteria isolated from the gut of Euscelidius variegatus emitter.</title>
        <authorList>
            <person name="Michoud G."/>
            <person name="Marasco R."/>
            <person name="Seferji K."/>
            <person name="Gonella E."/>
            <person name="Garuglieri E."/>
            <person name="Alma A."/>
            <person name="Mapelli F."/>
            <person name="Borin S."/>
            <person name="Daffonchio D."/>
            <person name="Crotti E."/>
        </authorList>
    </citation>
    <scope>NUCLEOTIDE SEQUENCE [LARGE SCALE GENOMIC DNA]</scope>
    <source>
        <strain evidence="2 3">EV16P</strain>
    </source>
</reference>
<organism evidence="2 3">
    <name type="scientific">Sorlinia euscelidii</name>
    <dbReference type="NCBI Taxonomy" id="3081148"/>
    <lineage>
        <taxon>Bacteria</taxon>
        <taxon>Pseudomonadati</taxon>
        <taxon>Pseudomonadota</taxon>
        <taxon>Alphaproteobacteria</taxon>
        <taxon>Acetobacterales</taxon>
        <taxon>Acetobacteraceae</taxon>
        <taxon>Sorlinia</taxon>
    </lineage>
</organism>
<dbReference type="Pfam" id="PF00724">
    <property type="entry name" value="Oxidored_FMN"/>
    <property type="match status" value="1"/>
</dbReference>
<dbReference type="InterPro" id="IPR045247">
    <property type="entry name" value="Oye-like"/>
</dbReference>
<comment type="caution">
    <text evidence="2">The sequence shown here is derived from an EMBL/GenBank/DDBJ whole genome shotgun (WGS) entry which is preliminary data.</text>
</comment>
<accession>A0ABU7U1V9</accession>
<keyword evidence="3" id="KW-1185">Reference proteome</keyword>
<dbReference type="Gene3D" id="3.20.20.70">
    <property type="entry name" value="Aldolase class I"/>
    <property type="match status" value="1"/>
</dbReference>
<dbReference type="CDD" id="cd02933">
    <property type="entry name" value="OYE_like_FMN"/>
    <property type="match status" value="1"/>
</dbReference>
<gene>
    <name evidence="2" type="ORF">DOFOFD_00860</name>
</gene>
<proteinExistence type="predicted"/>
<feature type="domain" description="NADH:flavin oxidoreductase/NADH oxidase N-terminal" evidence="1">
    <location>
        <begin position="3"/>
        <end position="334"/>
    </location>
</feature>
<protein>
    <recommendedName>
        <fullName evidence="1">NADH:flavin oxidoreductase/NADH oxidase N-terminal domain-containing protein</fullName>
    </recommendedName>
</protein>
<evidence type="ECO:0000259" key="1">
    <source>
        <dbReference type="Pfam" id="PF00724"/>
    </source>
</evidence>
<evidence type="ECO:0000313" key="2">
    <source>
        <dbReference type="EMBL" id="MEE8657570.1"/>
    </source>
</evidence>
<name>A0ABU7U1V9_9PROT</name>
<sequence>MSDLFSPIQLGAIEAKNRILMAPLTRARATREHVPTPMMVEYYAQRAEAGLIISEGVGISRQGLGWPHSPGIWSDEQVEKWRPVTQAVHEKGGKIVAQLWHMGRMAHSAVTGQPIVSSSATRVDMKLHIHAGKEDAETARALTIAEIAQIVEDYGVAARNAMQAGFDGIQIHSANGYLLDQFLRSNSNFRDDEYGGAPENRIRFLKEATARIIKEIGAARTSVRLSPNGDTQGCFEPDPESVFVPAAKMLSDLGIGFLELREIGPEGTYGSTDQPKIHDAIRKVFNGPLILNSDYTRSQAIETVANGTADGIAFGRPFISNPDLVTRLQKDLPLAPWNIKTFYTQTEEGYTDYPTYGK</sequence>
<dbReference type="PANTHER" id="PTHR22893">
    <property type="entry name" value="NADH OXIDOREDUCTASE-RELATED"/>
    <property type="match status" value="1"/>
</dbReference>
<dbReference type="RefSeq" id="WP_394818598.1">
    <property type="nucleotide sequence ID" value="NZ_JAWJZY010000001.1"/>
</dbReference>
<dbReference type="PANTHER" id="PTHR22893:SF91">
    <property type="entry name" value="NADPH DEHYDROGENASE 2-RELATED"/>
    <property type="match status" value="1"/>
</dbReference>
<dbReference type="SUPFAM" id="SSF51395">
    <property type="entry name" value="FMN-linked oxidoreductases"/>
    <property type="match status" value="1"/>
</dbReference>
<dbReference type="InterPro" id="IPR001155">
    <property type="entry name" value="OxRdtase_FMN_N"/>
</dbReference>
<dbReference type="EMBL" id="JAWJZY010000001">
    <property type="protein sequence ID" value="MEE8657570.1"/>
    <property type="molecule type" value="Genomic_DNA"/>
</dbReference>
<evidence type="ECO:0000313" key="3">
    <source>
        <dbReference type="Proteomes" id="UP001312908"/>
    </source>
</evidence>
<dbReference type="InterPro" id="IPR013785">
    <property type="entry name" value="Aldolase_TIM"/>
</dbReference>
<dbReference type="Proteomes" id="UP001312908">
    <property type="component" value="Unassembled WGS sequence"/>
</dbReference>